<protein>
    <recommendedName>
        <fullName evidence="4">Lipoprotein</fullName>
    </recommendedName>
</protein>
<keyword evidence="1" id="KW-0732">Signal</keyword>
<keyword evidence="3" id="KW-1185">Reference proteome</keyword>
<feature type="chain" id="PRO_5038875356" description="Lipoprotein" evidence="1">
    <location>
        <begin position="18"/>
        <end position="200"/>
    </location>
</feature>
<dbReference type="InterPro" id="IPR044058">
    <property type="entry name" value="Lipoprotein_23"/>
</dbReference>
<organism evidence="2 3">
    <name type="scientific">Actinoplanes octamycinicus</name>
    <dbReference type="NCBI Taxonomy" id="135948"/>
    <lineage>
        <taxon>Bacteria</taxon>
        <taxon>Bacillati</taxon>
        <taxon>Actinomycetota</taxon>
        <taxon>Actinomycetes</taxon>
        <taxon>Micromonosporales</taxon>
        <taxon>Micromonosporaceae</taxon>
        <taxon>Actinoplanes</taxon>
    </lineage>
</organism>
<sequence>MKILCSTTLLSALAVLALTGCDSSSDEVMTTPATAAPDAAAATAKVGAAGSGCELPVSFGVADGWKPKQVTVEAGDPLAALAKKGPFTMACEIDAKPAGNIGFLRVWTGEQAELKAGLTAFIGDKAQDPTFTEAQIGGKPGLSVDYQQKSQLDDSVEKESAFAVDTGKGLVVVSLDSFDSGEHAEMLPAYQLARNSLAVN</sequence>
<proteinExistence type="predicted"/>
<feature type="signal peptide" evidence="1">
    <location>
        <begin position="1"/>
        <end position="17"/>
    </location>
</feature>
<gene>
    <name evidence="2" type="ORF">BJY16_008403</name>
</gene>
<accession>A0A7W7H6V2</accession>
<evidence type="ECO:0008006" key="4">
    <source>
        <dbReference type="Google" id="ProtNLM"/>
    </source>
</evidence>
<comment type="caution">
    <text evidence="2">The sequence shown here is derived from an EMBL/GenBank/DDBJ whole genome shotgun (WGS) entry which is preliminary data.</text>
</comment>
<dbReference type="AlphaFoldDB" id="A0A7W7H6V2"/>
<name>A0A7W7H6V2_9ACTN</name>
<evidence type="ECO:0000256" key="1">
    <source>
        <dbReference type="SAM" id="SignalP"/>
    </source>
</evidence>
<dbReference type="EMBL" id="JACHNB010000001">
    <property type="protein sequence ID" value="MBB4744944.1"/>
    <property type="molecule type" value="Genomic_DNA"/>
</dbReference>
<dbReference type="RefSeq" id="WP_185045151.1">
    <property type="nucleotide sequence ID" value="NZ_BAABFG010000005.1"/>
</dbReference>
<reference evidence="2 3" key="1">
    <citation type="submission" date="2020-08" db="EMBL/GenBank/DDBJ databases">
        <title>Sequencing the genomes of 1000 actinobacteria strains.</title>
        <authorList>
            <person name="Klenk H.-P."/>
        </authorList>
    </citation>
    <scope>NUCLEOTIDE SEQUENCE [LARGE SCALE GENOMIC DNA]</scope>
    <source>
        <strain evidence="2 3">DSM 45809</strain>
    </source>
</reference>
<dbReference type="Pfam" id="PF18966">
    <property type="entry name" value="Lipoprotein_23"/>
    <property type="match status" value="1"/>
</dbReference>
<dbReference type="PROSITE" id="PS51257">
    <property type="entry name" value="PROKAR_LIPOPROTEIN"/>
    <property type="match status" value="1"/>
</dbReference>
<evidence type="ECO:0000313" key="2">
    <source>
        <dbReference type="EMBL" id="MBB4744944.1"/>
    </source>
</evidence>
<dbReference type="Proteomes" id="UP000546162">
    <property type="component" value="Unassembled WGS sequence"/>
</dbReference>
<evidence type="ECO:0000313" key="3">
    <source>
        <dbReference type="Proteomes" id="UP000546162"/>
    </source>
</evidence>